<dbReference type="Pfam" id="PF11219">
    <property type="entry name" value="DUF3014"/>
    <property type="match status" value="1"/>
</dbReference>
<accession>A0A2A4MQF0</accession>
<protein>
    <recommendedName>
        <fullName evidence="3">DUF3014 domain-containing protein</fullName>
    </recommendedName>
</protein>
<gene>
    <name evidence="1" type="ORF">COC19_04060</name>
</gene>
<name>A0A2A4MQF0_9GAMM</name>
<dbReference type="Proteomes" id="UP000218172">
    <property type="component" value="Unassembled WGS sequence"/>
</dbReference>
<dbReference type="AlphaFoldDB" id="A0A2A4MQF0"/>
<organism evidence="1 2">
    <name type="scientific">SAR86 cluster bacterium</name>
    <dbReference type="NCBI Taxonomy" id="2030880"/>
    <lineage>
        <taxon>Bacteria</taxon>
        <taxon>Pseudomonadati</taxon>
        <taxon>Pseudomonadota</taxon>
        <taxon>Gammaproteobacteria</taxon>
        <taxon>SAR86 cluster</taxon>
    </lineage>
</organism>
<dbReference type="EMBL" id="NVQR01000055">
    <property type="protein sequence ID" value="PCH61836.1"/>
    <property type="molecule type" value="Genomic_DNA"/>
</dbReference>
<sequence length="287" mass="32091">MPKKSVLAIALVAVLTLFYLVYLALTYEVPQGTTTVILPTPAEPQADAQDLNEVRARIDFTPAPQPDPIELEVTPEVVEEPAVELPDEPPQEVVELPRLNDSDSFVVSYIEKMQNGLGVLKLFASDQLVRKFVVFTENVSRGEIPQTNLPYKPLQQAMAVSEIDSNLFQMQAASYNRFDELVTAMLAIETDQAVSLYRLLAPLFQQAYSEIGFSDVNFDDTLRRAIRTVLSSNTMEGPFQLVKPSVMYVFADAQLENLAAVNKQLLRLGPENTERLKAKLRQFALQL</sequence>
<dbReference type="InterPro" id="IPR021382">
    <property type="entry name" value="DUF3014"/>
</dbReference>
<proteinExistence type="predicted"/>
<evidence type="ECO:0000313" key="1">
    <source>
        <dbReference type="EMBL" id="PCH61836.1"/>
    </source>
</evidence>
<evidence type="ECO:0000313" key="2">
    <source>
        <dbReference type="Proteomes" id="UP000218172"/>
    </source>
</evidence>
<reference evidence="2" key="1">
    <citation type="submission" date="2017-08" db="EMBL/GenBank/DDBJ databases">
        <title>A dynamic microbial community with high functional redundancy inhabits the cold, oxic subseafloor aquifer.</title>
        <authorList>
            <person name="Tully B.J."/>
            <person name="Wheat C.G."/>
            <person name="Glazer B.T."/>
            <person name="Huber J.A."/>
        </authorList>
    </citation>
    <scope>NUCLEOTIDE SEQUENCE [LARGE SCALE GENOMIC DNA]</scope>
</reference>
<comment type="caution">
    <text evidence="1">The sequence shown here is derived from an EMBL/GenBank/DDBJ whole genome shotgun (WGS) entry which is preliminary data.</text>
</comment>
<evidence type="ECO:0008006" key="3">
    <source>
        <dbReference type="Google" id="ProtNLM"/>
    </source>
</evidence>